<name>A0A8J2NKQ7_FUSEQ</name>
<accession>A0A8J2NKQ7</accession>
<evidence type="ECO:0000313" key="2">
    <source>
        <dbReference type="EMBL" id="CAG7561755.1"/>
    </source>
</evidence>
<dbReference type="AlphaFoldDB" id="A0A8J2NKQ7"/>
<evidence type="ECO:0000313" key="3">
    <source>
        <dbReference type="Proteomes" id="UP000693738"/>
    </source>
</evidence>
<sequence>MLTVVVDLSFETKEEALAYLDECNRPRPHTELTYEQAMAVDDTLEVPVGWDTQLLGPWAYNPRQRQEFPRPYQFPLPPQPLPTTQSRLQQPSRISRAEQLRAIIRQGRIPPPGSNNGGAFDTVDPATYLRACFPALESACKFDPSLADEAARLINEHLPALQRAFSLDSSLQAALSPNGPSPATDDVARDTQPDPFPLTHAVPQGIPLDLPPWYYKDRTAETDTLSVDDCKSGSVHKVDQPHEVAKEDRGAYRGEASSSASAPSSQITSEAVFTPPSSAARRPLSDVDDEDELPSKKARLLDPVLQPEILTCVTPEDHLPSDVESELDDDSLEYDVVVESVDESDSNDVVKIEDDSNLNDYAEPDSDHDSVYSMATWRLRRHSETKRYTRCNQAQCRREFVTLLARSDGVDIDISGDKAAPLTDAIAQGIVPQPFNGQSLTRQARRQVTGAIDALFNYYSTVVVRSEREVDLRYLSD</sequence>
<evidence type="ECO:0000256" key="1">
    <source>
        <dbReference type="SAM" id="MobiDB-lite"/>
    </source>
</evidence>
<gene>
    <name evidence="2" type="ORF">FEQUK3_LOCUS7480</name>
</gene>
<feature type="compositionally biased region" description="Basic and acidic residues" evidence="1">
    <location>
        <begin position="228"/>
        <end position="252"/>
    </location>
</feature>
<feature type="compositionally biased region" description="Polar residues" evidence="1">
    <location>
        <begin position="266"/>
        <end position="277"/>
    </location>
</feature>
<dbReference type="Proteomes" id="UP000693738">
    <property type="component" value="Unassembled WGS sequence"/>
</dbReference>
<reference evidence="2" key="1">
    <citation type="submission" date="2021-05" db="EMBL/GenBank/DDBJ databases">
        <authorList>
            <person name="Khan N."/>
        </authorList>
    </citation>
    <scope>NUCLEOTIDE SEQUENCE</scope>
</reference>
<feature type="region of interest" description="Disordered" evidence="1">
    <location>
        <begin position="226"/>
        <end position="300"/>
    </location>
</feature>
<proteinExistence type="predicted"/>
<dbReference type="EMBL" id="CAJSTJ010000143">
    <property type="protein sequence ID" value="CAG7561755.1"/>
    <property type="molecule type" value="Genomic_DNA"/>
</dbReference>
<feature type="compositionally biased region" description="Low complexity" evidence="1">
    <location>
        <begin position="256"/>
        <end position="265"/>
    </location>
</feature>
<protein>
    <submittedName>
        <fullName evidence="2">Uncharacterized protein</fullName>
    </submittedName>
</protein>
<feature type="region of interest" description="Disordered" evidence="1">
    <location>
        <begin position="172"/>
        <end position="204"/>
    </location>
</feature>
<comment type="caution">
    <text evidence="2">The sequence shown here is derived from an EMBL/GenBank/DDBJ whole genome shotgun (WGS) entry which is preliminary data.</text>
</comment>
<organism evidence="2 3">
    <name type="scientific">Fusarium equiseti</name>
    <name type="common">Fusarium scirpi</name>
    <dbReference type="NCBI Taxonomy" id="61235"/>
    <lineage>
        <taxon>Eukaryota</taxon>
        <taxon>Fungi</taxon>
        <taxon>Dikarya</taxon>
        <taxon>Ascomycota</taxon>
        <taxon>Pezizomycotina</taxon>
        <taxon>Sordariomycetes</taxon>
        <taxon>Hypocreomycetidae</taxon>
        <taxon>Hypocreales</taxon>
        <taxon>Nectriaceae</taxon>
        <taxon>Fusarium</taxon>
        <taxon>Fusarium incarnatum-equiseti species complex</taxon>
    </lineage>
</organism>